<name>A0A0C3S1N1_PHLG1</name>
<accession>A0A0C3S1N1</accession>
<keyword evidence="3" id="KW-1185">Reference proteome</keyword>
<evidence type="ECO:0000313" key="3">
    <source>
        <dbReference type="Proteomes" id="UP000053257"/>
    </source>
</evidence>
<proteinExistence type="predicted"/>
<sequence>MLSSDPQTRTAYGRRCTAATRRGRRAQQRALRTPRKTTGPTYLARTEHPDALYLLMVARQNSREPLGRARPREAPEALHERIASPPHRSDVLMLPPRCCRRVRTHDRASSTTSLRGGCFGRCWPESVLLDHVLRAGPQRSQRCTERGQINAIKALLSDTVMIALCSGRD</sequence>
<organism evidence="2 3">
    <name type="scientific">Phlebiopsis gigantea (strain 11061_1 CR5-6)</name>
    <name type="common">White-rot fungus</name>
    <name type="synonym">Peniophora gigantea</name>
    <dbReference type="NCBI Taxonomy" id="745531"/>
    <lineage>
        <taxon>Eukaryota</taxon>
        <taxon>Fungi</taxon>
        <taxon>Dikarya</taxon>
        <taxon>Basidiomycota</taxon>
        <taxon>Agaricomycotina</taxon>
        <taxon>Agaricomycetes</taxon>
        <taxon>Polyporales</taxon>
        <taxon>Phanerochaetaceae</taxon>
        <taxon>Phlebiopsis</taxon>
    </lineage>
</organism>
<dbReference type="HOGENOM" id="CLU_1579092_0_0_1"/>
<evidence type="ECO:0000313" key="2">
    <source>
        <dbReference type="EMBL" id="KIP09066.1"/>
    </source>
</evidence>
<feature type="compositionally biased region" description="Basic residues" evidence="1">
    <location>
        <begin position="21"/>
        <end position="35"/>
    </location>
</feature>
<dbReference type="AlphaFoldDB" id="A0A0C3S1N1"/>
<dbReference type="Proteomes" id="UP000053257">
    <property type="component" value="Unassembled WGS sequence"/>
</dbReference>
<protein>
    <submittedName>
        <fullName evidence="2">Uncharacterized protein</fullName>
    </submittedName>
</protein>
<reference evidence="2 3" key="1">
    <citation type="journal article" date="2014" name="PLoS Genet.">
        <title>Analysis of the Phlebiopsis gigantea genome, transcriptome and secretome provides insight into its pioneer colonization strategies of wood.</title>
        <authorList>
            <person name="Hori C."/>
            <person name="Ishida T."/>
            <person name="Igarashi K."/>
            <person name="Samejima M."/>
            <person name="Suzuki H."/>
            <person name="Master E."/>
            <person name="Ferreira P."/>
            <person name="Ruiz-Duenas F.J."/>
            <person name="Held B."/>
            <person name="Canessa P."/>
            <person name="Larrondo L.F."/>
            <person name="Schmoll M."/>
            <person name="Druzhinina I.S."/>
            <person name="Kubicek C.P."/>
            <person name="Gaskell J.A."/>
            <person name="Kersten P."/>
            <person name="St John F."/>
            <person name="Glasner J."/>
            <person name="Sabat G."/>
            <person name="Splinter BonDurant S."/>
            <person name="Syed K."/>
            <person name="Yadav J."/>
            <person name="Mgbeahuruike A.C."/>
            <person name="Kovalchuk A."/>
            <person name="Asiegbu F.O."/>
            <person name="Lackner G."/>
            <person name="Hoffmeister D."/>
            <person name="Rencoret J."/>
            <person name="Gutierrez A."/>
            <person name="Sun H."/>
            <person name="Lindquist E."/>
            <person name="Barry K."/>
            <person name="Riley R."/>
            <person name="Grigoriev I.V."/>
            <person name="Henrissat B."/>
            <person name="Kues U."/>
            <person name="Berka R.M."/>
            <person name="Martinez A.T."/>
            <person name="Covert S.F."/>
            <person name="Blanchette R.A."/>
            <person name="Cullen D."/>
        </authorList>
    </citation>
    <scope>NUCLEOTIDE SEQUENCE [LARGE SCALE GENOMIC DNA]</scope>
    <source>
        <strain evidence="2 3">11061_1 CR5-6</strain>
    </source>
</reference>
<dbReference type="EMBL" id="KN840470">
    <property type="protein sequence ID" value="KIP09066.1"/>
    <property type="molecule type" value="Genomic_DNA"/>
</dbReference>
<gene>
    <name evidence="2" type="ORF">PHLGIDRAFT_345786</name>
</gene>
<evidence type="ECO:0000256" key="1">
    <source>
        <dbReference type="SAM" id="MobiDB-lite"/>
    </source>
</evidence>
<feature type="compositionally biased region" description="Low complexity" evidence="1">
    <location>
        <begin position="8"/>
        <end position="20"/>
    </location>
</feature>
<feature type="region of interest" description="Disordered" evidence="1">
    <location>
        <begin position="1"/>
        <end position="42"/>
    </location>
</feature>